<dbReference type="EMBL" id="QZEI01000042">
    <property type="protein sequence ID" value="RLV59152.1"/>
    <property type="molecule type" value="Genomic_DNA"/>
</dbReference>
<evidence type="ECO:0000313" key="2">
    <source>
        <dbReference type="Proteomes" id="UP000281474"/>
    </source>
</evidence>
<reference evidence="1 2" key="1">
    <citation type="submission" date="2018-09" db="EMBL/GenBank/DDBJ databases">
        <title>Phylogeny of the Shewanellaceae, and recommendation for two new genera, Pseudoshewanella and Parashewanella.</title>
        <authorList>
            <person name="Wang G."/>
        </authorList>
    </citation>
    <scope>NUCLEOTIDE SEQUENCE [LARGE SCALE GENOMIC DNA]</scope>
    <source>
        <strain evidence="1 2">C51</strain>
    </source>
</reference>
<dbReference type="InterPro" id="IPR021243">
    <property type="entry name" value="DUF2804"/>
</dbReference>
<dbReference type="RefSeq" id="WP_121839525.1">
    <property type="nucleotide sequence ID" value="NZ_ML014791.1"/>
</dbReference>
<dbReference type="AlphaFoldDB" id="A0A3L8PYK7"/>
<dbReference type="Proteomes" id="UP000281474">
    <property type="component" value="Unassembled WGS sequence"/>
</dbReference>
<comment type="caution">
    <text evidence="1">The sequence shown here is derived from an EMBL/GenBank/DDBJ whole genome shotgun (WGS) entry which is preliminary data.</text>
</comment>
<dbReference type="PANTHER" id="PTHR35868">
    <property type="entry name" value="DUF2804 DOMAIN-CONTAINING PROTEIN-RELATED"/>
    <property type="match status" value="1"/>
</dbReference>
<proteinExistence type="predicted"/>
<dbReference type="Pfam" id="PF10974">
    <property type="entry name" value="DUF2804"/>
    <property type="match status" value="1"/>
</dbReference>
<accession>A0A3L8PYK7</accession>
<dbReference type="OrthoDB" id="9134802at2"/>
<gene>
    <name evidence="1" type="ORF">D5018_13500</name>
</gene>
<sequence>MPCRFSQLAPEHLIDIHGNPIYGQFDGMVEELNIRDFHYYNNMGRAVNPLSKYLHFKQFQFVSVHTPHFILSAAMSDIRYWGTGFVYLYDIHRNTLVEASWLKSPLFGYHFSHSPKHGESHIGTGAKQLAIAINDGVWQLKLECLKLKADLVLTQPSLSLPVALCTPTGYNGWTYTQKHNGLKPTGKLIINGESQPLSQALASYDFSAGFMRRESSWRWASINTRLNDDVIGLNLAAGVNETGSTENVLWVNGEKHLLPSIHFDFDRHIKRESWHLVSQKGDINLTFTPRSHRSEKRNLGWLQSNSKQFIGDFNGLITDSKGRKYHLNNVLGITEDHFSKW</sequence>
<organism evidence="1 2">
    <name type="scientific">Parashewanella curva</name>
    <dbReference type="NCBI Taxonomy" id="2338552"/>
    <lineage>
        <taxon>Bacteria</taxon>
        <taxon>Pseudomonadati</taxon>
        <taxon>Pseudomonadota</taxon>
        <taxon>Gammaproteobacteria</taxon>
        <taxon>Alteromonadales</taxon>
        <taxon>Shewanellaceae</taxon>
        <taxon>Parashewanella</taxon>
    </lineage>
</organism>
<evidence type="ECO:0000313" key="1">
    <source>
        <dbReference type="EMBL" id="RLV59152.1"/>
    </source>
</evidence>
<name>A0A3L8PYK7_9GAMM</name>
<protein>
    <submittedName>
        <fullName evidence="1">DUF2804 domain-containing protein</fullName>
    </submittedName>
</protein>
<dbReference type="PANTHER" id="PTHR35868:SF4">
    <property type="entry name" value="DUF2804 DOMAIN-CONTAINING PROTEIN"/>
    <property type="match status" value="1"/>
</dbReference>
<keyword evidence="2" id="KW-1185">Reference proteome</keyword>